<accession>A0ACC3S812</accession>
<protein>
    <submittedName>
        <fullName evidence="1">Uncharacterized protein</fullName>
    </submittedName>
</protein>
<name>A0ACC3S812_9PEZI</name>
<dbReference type="Proteomes" id="UP001320706">
    <property type="component" value="Unassembled WGS sequence"/>
</dbReference>
<keyword evidence="2" id="KW-1185">Reference proteome</keyword>
<evidence type="ECO:0000313" key="2">
    <source>
        <dbReference type="Proteomes" id="UP001320706"/>
    </source>
</evidence>
<dbReference type="EMBL" id="JAMKPW020000033">
    <property type="protein sequence ID" value="KAK8201944.1"/>
    <property type="molecule type" value="Genomic_DNA"/>
</dbReference>
<sequence>MGGSPDRFYVSTAILKDSSAIPHFLDVDAEIGRPSNTMRNARQYPSNCRTAKFPARGVTFRHMKLAHVRLCISVDWLGSIVKARLSTLSILLPPNSEGRHSLASCSHLDLPLPTTERPSVRVRRTSGTSHRHGKADVIDCTTDSQISTPINTRGDTCDGFASALNVAETLTATEGLTSLKGSPRFGLTSGMRPDTPVSAIRCGPSEKMQGGVLGAEPGAKLPESRTSRHQKLLDLPPALHNSISFARLIGTSLHRLTCVLVEDIGSNE</sequence>
<evidence type="ECO:0000313" key="1">
    <source>
        <dbReference type="EMBL" id="KAK8201944.1"/>
    </source>
</evidence>
<proteinExistence type="predicted"/>
<gene>
    <name evidence="1" type="ORF">M8818_005469</name>
</gene>
<comment type="caution">
    <text evidence="1">The sequence shown here is derived from an EMBL/GenBank/DDBJ whole genome shotgun (WGS) entry which is preliminary data.</text>
</comment>
<reference evidence="1" key="1">
    <citation type="submission" date="2024-02" db="EMBL/GenBank/DDBJ databases">
        <title>Metagenome Assembled Genome of Zalaria obscura JY119.</title>
        <authorList>
            <person name="Vighnesh L."/>
            <person name="Jagadeeshwari U."/>
            <person name="Venkata Ramana C."/>
            <person name="Sasikala C."/>
        </authorList>
    </citation>
    <scope>NUCLEOTIDE SEQUENCE</scope>
    <source>
        <strain evidence="1">JY119</strain>
    </source>
</reference>
<organism evidence="1 2">
    <name type="scientific">Zalaria obscura</name>
    <dbReference type="NCBI Taxonomy" id="2024903"/>
    <lineage>
        <taxon>Eukaryota</taxon>
        <taxon>Fungi</taxon>
        <taxon>Dikarya</taxon>
        <taxon>Ascomycota</taxon>
        <taxon>Pezizomycotina</taxon>
        <taxon>Dothideomycetes</taxon>
        <taxon>Dothideomycetidae</taxon>
        <taxon>Dothideales</taxon>
        <taxon>Zalariaceae</taxon>
        <taxon>Zalaria</taxon>
    </lineage>
</organism>